<accession>A0A645HUH9</accession>
<name>A0A645HUH9_9ZZZZ</name>
<evidence type="ECO:0000256" key="1">
    <source>
        <dbReference type="ARBA" id="ARBA00023015"/>
    </source>
</evidence>
<evidence type="ECO:0000259" key="4">
    <source>
        <dbReference type="Pfam" id="PF07729"/>
    </source>
</evidence>
<keyword evidence="1" id="KW-0805">Transcription regulation</keyword>
<protein>
    <recommendedName>
        <fullName evidence="4">GntR C-terminal domain-containing protein</fullName>
    </recommendedName>
</protein>
<dbReference type="InterPro" id="IPR011711">
    <property type="entry name" value="GntR_C"/>
</dbReference>
<evidence type="ECO:0000313" key="5">
    <source>
        <dbReference type="EMBL" id="MPN42711.1"/>
    </source>
</evidence>
<dbReference type="Pfam" id="PF07729">
    <property type="entry name" value="FCD"/>
    <property type="match status" value="1"/>
</dbReference>
<keyword evidence="3" id="KW-0804">Transcription</keyword>
<dbReference type="InterPro" id="IPR008920">
    <property type="entry name" value="TF_FadR/GntR_C"/>
</dbReference>
<sequence>MANSTVESVKQDLDFHRALVASTGNACMSELYGVVLNRFIAIKYVLSGQYTTQDGAVDRHVELMRYIVEKDETKAFTCIGYHILKSMELLIAVINDNMVKMDADDAG</sequence>
<dbReference type="GO" id="GO:0003677">
    <property type="term" value="F:DNA binding"/>
    <property type="evidence" value="ECO:0007669"/>
    <property type="project" value="UniProtKB-KW"/>
</dbReference>
<dbReference type="SUPFAM" id="SSF48008">
    <property type="entry name" value="GntR ligand-binding domain-like"/>
    <property type="match status" value="1"/>
</dbReference>
<evidence type="ECO:0000256" key="2">
    <source>
        <dbReference type="ARBA" id="ARBA00023125"/>
    </source>
</evidence>
<dbReference type="EMBL" id="VSSQ01100636">
    <property type="protein sequence ID" value="MPN42711.1"/>
    <property type="molecule type" value="Genomic_DNA"/>
</dbReference>
<proteinExistence type="predicted"/>
<dbReference type="AlphaFoldDB" id="A0A645HUH9"/>
<gene>
    <name evidence="5" type="ORF">SDC9_190268</name>
</gene>
<feature type="domain" description="GntR C-terminal" evidence="4">
    <location>
        <begin position="5"/>
        <end position="83"/>
    </location>
</feature>
<reference evidence="5" key="1">
    <citation type="submission" date="2019-08" db="EMBL/GenBank/DDBJ databases">
        <authorList>
            <person name="Kucharzyk K."/>
            <person name="Murdoch R.W."/>
            <person name="Higgins S."/>
            <person name="Loffler F."/>
        </authorList>
    </citation>
    <scope>NUCLEOTIDE SEQUENCE</scope>
</reference>
<organism evidence="5">
    <name type="scientific">bioreactor metagenome</name>
    <dbReference type="NCBI Taxonomy" id="1076179"/>
    <lineage>
        <taxon>unclassified sequences</taxon>
        <taxon>metagenomes</taxon>
        <taxon>ecological metagenomes</taxon>
    </lineage>
</organism>
<comment type="caution">
    <text evidence="5">The sequence shown here is derived from an EMBL/GenBank/DDBJ whole genome shotgun (WGS) entry which is preliminary data.</text>
</comment>
<keyword evidence="2" id="KW-0238">DNA-binding</keyword>
<dbReference type="Gene3D" id="1.20.120.530">
    <property type="entry name" value="GntR ligand-binding domain-like"/>
    <property type="match status" value="1"/>
</dbReference>
<evidence type="ECO:0000256" key="3">
    <source>
        <dbReference type="ARBA" id="ARBA00023163"/>
    </source>
</evidence>